<dbReference type="AlphaFoldDB" id="A0AAV8YAC0"/>
<evidence type="ECO:0000256" key="1">
    <source>
        <dbReference type="ARBA" id="ARBA00007285"/>
    </source>
</evidence>
<feature type="chain" id="PRO_5043720602" description="DUF3456 domain-containing protein" evidence="2">
    <location>
        <begin position="19"/>
        <end position="188"/>
    </location>
</feature>
<evidence type="ECO:0000313" key="5">
    <source>
        <dbReference type="Proteomes" id="UP001162156"/>
    </source>
</evidence>
<dbReference type="GO" id="GO:0005783">
    <property type="term" value="C:endoplasmic reticulum"/>
    <property type="evidence" value="ECO:0007669"/>
    <property type="project" value="TreeGrafter"/>
</dbReference>
<dbReference type="PANTHER" id="PTHR13341">
    <property type="entry name" value="MIR-INTERACTING SAPOSIN-LIKE PROTEIN"/>
    <property type="match status" value="1"/>
</dbReference>
<dbReference type="PANTHER" id="PTHR13341:SF2">
    <property type="entry name" value="PROTEIN SEELE"/>
    <property type="match status" value="1"/>
</dbReference>
<dbReference type="Pfam" id="PF11938">
    <property type="entry name" value="DUF3456"/>
    <property type="match status" value="1"/>
</dbReference>
<keyword evidence="5" id="KW-1185">Reference proteome</keyword>
<gene>
    <name evidence="4" type="ORF">NQ314_008525</name>
</gene>
<comment type="caution">
    <text evidence="4">The sequence shown here is derived from an EMBL/GenBank/DDBJ whole genome shotgun (WGS) entry which is preliminary data.</text>
</comment>
<evidence type="ECO:0000259" key="3">
    <source>
        <dbReference type="Pfam" id="PF11938"/>
    </source>
</evidence>
<accession>A0AAV8YAC0</accession>
<comment type="similarity">
    <text evidence="1">Belongs to the canopy family.</text>
</comment>
<dbReference type="Proteomes" id="UP001162156">
    <property type="component" value="Unassembled WGS sequence"/>
</dbReference>
<reference evidence="4" key="1">
    <citation type="journal article" date="2023" name="Insect Mol. Biol.">
        <title>Genome sequencing provides insights into the evolution of gene families encoding plant cell wall-degrading enzymes in longhorned beetles.</title>
        <authorList>
            <person name="Shin N.R."/>
            <person name="Okamura Y."/>
            <person name="Kirsch R."/>
            <person name="Pauchet Y."/>
        </authorList>
    </citation>
    <scope>NUCLEOTIDE SEQUENCE</scope>
    <source>
        <strain evidence="4">RBIC_L_NR</strain>
    </source>
</reference>
<keyword evidence="2" id="KW-0732">Signal</keyword>
<name>A0AAV8YAC0_9CUCU</name>
<feature type="signal peptide" evidence="2">
    <location>
        <begin position="1"/>
        <end position="18"/>
    </location>
</feature>
<evidence type="ECO:0000256" key="2">
    <source>
        <dbReference type="SAM" id="SignalP"/>
    </source>
</evidence>
<organism evidence="4 5">
    <name type="scientific">Rhamnusium bicolor</name>
    <dbReference type="NCBI Taxonomy" id="1586634"/>
    <lineage>
        <taxon>Eukaryota</taxon>
        <taxon>Metazoa</taxon>
        <taxon>Ecdysozoa</taxon>
        <taxon>Arthropoda</taxon>
        <taxon>Hexapoda</taxon>
        <taxon>Insecta</taxon>
        <taxon>Pterygota</taxon>
        <taxon>Neoptera</taxon>
        <taxon>Endopterygota</taxon>
        <taxon>Coleoptera</taxon>
        <taxon>Polyphaga</taxon>
        <taxon>Cucujiformia</taxon>
        <taxon>Chrysomeloidea</taxon>
        <taxon>Cerambycidae</taxon>
        <taxon>Lepturinae</taxon>
        <taxon>Rhagiini</taxon>
        <taxon>Rhamnusium</taxon>
    </lineage>
</organism>
<sequence length="188" mass="21640">MSYLYLVLFSMVFYYVIAQSVVTETKIDIKELRCLVCLQSIHELNKAVSKIDPRQKVDVGGYRLDADGNYKHKAVPQAKSELHLSEIIENICETMDGYIRALWKSNGTLTLFPMVTETGQMNPNMMDVDVIQDDDLNKSLKYYCEGIMEEHEENIIKLYQEETPNIKVQFCVKDTSICPPNKSINEEL</sequence>
<proteinExistence type="inferred from homology"/>
<feature type="domain" description="DUF3456" evidence="3">
    <location>
        <begin position="33"/>
        <end position="178"/>
    </location>
</feature>
<evidence type="ECO:0000313" key="4">
    <source>
        <dbReference type="EMBL" id="KAJ8947932.1"/>
    </source>
</evidence>
<protein>
    <recommendedName>
        <fullName evidence="3">DUF3456 domain-containing protein</fullName>
    </recommendedName>
</protein>
<dbReference type="EMBL" id="JANEYF010002333">
    <property type="protein sequence ID" value="KAJ8947932.1"/>
    <property type="molecule type" value="Genomic_DNA"/>
</dbReference>
<dbReference type="InterPro" id="IPR042415">
    <property type="entry name" value="CNPY"/>
</dbReference>
<dbReference type="InterPro" id="IPR021852">
    <property type="entry name" value="DUF3456"/>
</dbReference>